<dbReference type="SMART" id="SM00267">
    <property type="entry name" value="GGDEF"/>
    <property type="match status" value="1"/>
</dbReference>
<dbReference type="eggNOG" id="COG3706">
    <property type="taxonomic scope" value="Bacteria"/>
</dbReference>
<keyword evidence="4" id="KW-1185">Reference proteome</keyword>
<dbReference type="PANTHER" id="PTHR45138">
    <property type="entry name" value="REGULATORY COMPONENTS OF SENSORY TRANSDUCTION SYSTEM"/>
    <property type="match status" value="1"/>
</dbReference>
<dbReference type="KEGG" id="bex:A11Q_1976"/>
<dbReference type="InterPro" id="IPR050469">
    <property type="entry name" value="Diguanylate_Cyclase"/>
</dbReference>
<dbReference type="CDD" id="cd01949">
    <property type="entry name" value="GGDEF"/>
    <property type="match status" value="1"/>
</dbReference>
<keyword evidence="3" id="KW-0808">Transferase</keyword>
<dbReference type="HOGENOM" id="CLU_562208_0_0_7"/>
<dbReference type="GO" id="GO:0016301">
    <property type="term" value="F:kinase activity"/>
    <property type="evidence" value="ECO:0007669"/>
    <property type="project" value="UniProtKB-KW"/>
</dbReference>
<feature type="domain" description="GGDEF" evidence="2">
    <location>
        <begin position="342"/>
        <end position="473"/>
    </location>
</feature>
<sequence>MNIREVAPEFGVFVFSQDADLGSRLKFALGMAKYDVHFFSDFEEMFQRVQSAAPHVIVLDQAALVTPLSEVFQKVLESSSEIRMLCLAESEVLSQLNDYRDYNMVQYFNRAEGVVVDQVCMSVDQTCETLYRLYQNEQLFNTYKGTAGELAYLQEENEKQKMGPQARPFQTRIAEYRAAESKEELVQMFFRQTASQSWAFLKYVSSIQTYISVSSQNMPDEWVEGLSYKIPSSQSDFNDKILLGEYPESFLQYIKAKWGVDTLKVMPLLLKNEIEGLLITPQDISAEVAEDFSLMSLVYNLITLEAQPQNLDVEDPLTGFYNQLFYKRILDKEIDRSKRTFAPISVVKVAIDIFREIEVSHGKAFCDEIIKKVADVIKQTSRLPDYICRTAENEFSLVLINCNRKGAALRADRLRQRLKGESFSKAGFVVTVSQGISEYPSLTKTAESLNDSARKALDFIITKGGDKICIYKAPKDHQPDFQVNT</sequence>
<dbReference type="InterPro" id="IPR029787">
    <property type="entry name" value="Nucleotide_cyclase"/>
</dbReference>
<dbReference type="GO" id="GO:0043709">
    <property type="term" value="P:cell adhesion involved in single-species biofilm formation"/>
    <property type="evidence" value="ECO:0007669"/>
    <property type="project" value="TreeGrafter"/>
</dbReference>
<evidence type="ECO:0000313" key="4">
    <source>
        <dbReference type="Proteomes" id="UP000012040"/>
    </source>
</evidence>
<dbReference type="PROSITE" id="PS50887">
    <property type="entry name" value="GGDEF"/>
    <property type="match status" value="1"/>
</dbReference>
<dbReference type="AlphaFoldDB" id="M4V9W5"/>
<keyword evidence="3" id="KW-0418">Kinase</keyword>
<evidence type="ECO:0000313" key="3">
    <source>
        <dbReference type="EMBL" id="AGH96192.1"/>
    </source>
</evidence>
<gene>
    <name evidence="3" type="ORF">A11Q_1976</name>
</gene>
<name>M4V9W5_9BACT</name>
<reference evidence="3 4" key="1">
    <citation type="journal article" date="2013" name="ISME J.">
        <title>By their genes ye shall know them: genomic signatures of predatory bacteria.</title>
        <authorList>
            <person name="Pasternak Z."/>
            <person name="Pietrokovski S."/>
            <person name="Rotem O."/>
            <person name="Gophna U."/>
            <person name="Lurie-Weinberger M.N."/>
            <person name="Jurkevitch E."/>
        </authorList>
    </citation>
    <scope>NUCLEOTIDE SEQUENCE [LARGE SCALE GENOMIC DNA]</scope>
    <source>
        <strain evidence="3 4">JSS</strain>
    </source>
</reference>
<dbReference type="Gene3D" id="3.30.70.270">
    <property type="match status" value="1"/>
</dbReference>
<dbReference type="OrthoDB" id="5287769at2"/>
<dbReference type="EC" id="2.7.7.65" evidence="1"/>
<dbReference type="NCBIfam" id="TIGR00254">
    <property type="entry name" value="GGDEF"/>
    <property type="match status" value="1"/>
</dbReference>
<proteinExistence type="predicted"/>
<evidence type="ECO:0000259" key="2">
    <source>
        <dbReference type="PROSITE" id="PS50887"/>
    </source>
</evidence>
<dbReference type="InterPro" id="IPR000160">
    <property type="entry name" value="GGDEF_dom"/>
</dbReference>
<dbReference type="Proteomes" id="UP000012040">
    <property type="component" value="Chromosome"/>
</dbReference>
<dbReference type="InterPro" id="IPR043128">
    <property type="entry name" value="Rev_trsase/Diguanyl_cyclase"/>
</dbReference>
<organism evidence="3 4">
    <name type="scientific">Pseudobdellovibrio exovorus JSS</name>
    <dbReference type="NCBI Taxonomy" id="1184267"/>
    <lineage>
        <taxon>Bacteria</taxon>
        <taxon>Pseudomonadati</taxon>
        <taxon>Bdellovibrionota</taxon>
        <taxon>Bdellovibrionia</taxon>
        <taxon>Bdellovibrionales</taxon>
        <taxon>Pseudobdellovibrionaceae</taxon>
        <taxon>Pseudobdellovibrio</taxon>
    </lineage>
</organism>
<dbReference type="PATRIC" id="fig|1184267.3.peg.2001"/>
<dbReference type="STRING" id="1184267.A11Q_1976"/>
<evidence type="ECO:0000256" key="1">
    <source>
        <dbReference type="ARBA" id="ARBA00012528"/>
    </source>
</evidence>
<accession>M4V9W5</accession>
<dbReference type="SUPFAM" id="SSF55073">
    <property type="entry name" value="Nucleotide cyclase"/>
    <property type="match status" value="1"/>
</dbReference>
<dbReference type="GO" id="GO:0005886">
    <property type="term" value="C:plasma membrane"/>
    <property type="evidence" value="ECO:0007669"/>
    <property type="project" value="TreeGrafter"/>
</dbReference>
<protein>
    <recommendedName>
        <fullName evidence="1">diguanylate cyclase</fullName>
        <ecNumber evidence="1">2.7.7.65</ecNumber>
    </recommendedName>
</protein>
<dbReference type="PANTHER" id="PTHR45138:SF6">
    <property type="entry name" value="DIGUANYLATE CYCLASE DGCN"/>
    <property type="match status" value="1"/>
</dbReference>
<dbReference type="GO" id="GO:0052621">
    <property type="term" value="F:diguanylate cyclase activity"/>
    <property type="evidence" value="ECO:0007669"/>
    <property type="project" value="UniProtKB-EC"/>
</dbReference>
<dbReference type="EMBL" id="CP003537">
    <property type="protein sequence ID" value="AGH96192.1"/>
    <property type="molecule type" value="Genomic_DNA"/>
</dbReference>
<dbReference type="GO" id="GO:1902201">
    <property type="term" value="P:negative regulation of bacterial-type flagellum-dependent cell motility"/>
    <property type="evidence" value="ECO:0007669"/>
    <property type="project" value="TreeGrafter"/>
</dbReference>
<dbReference type="RefSeq" id="WP_015470682.1">
    <property type="nucleotide sequence ID" value="NC_020813.1"/>
</dbReference>
<dbReference type="Pfam" id="PF00990">
    <property type="entry name" value="GGDEF"/>
    <property type="match status" value="1"/>
</dbReference>